<dbReference type="PANTHER" id="PTHR22576:SF37">
    <property type="entry name" value="MUCOSA-ASSOCIATED LYMPHOID TISSUE LYMPHOMA TRANSLOCATION PROTEIN 1"/>
    <property type="match status" value="1"/>
</dbReference>
<evidence type="ECO:0000313" key="4">
    <source>
        <dbReference type="EMBL" id="USJ23953.1"/>
    </source>
</evidence>
<dbReference type="Gene3D" id="3.40.50.1460">
    <property type="match status" value="1"/>
</dbReference>
<dbReference type="EMBL" id="CP098807">
    <property type="protein sequence ID" value="USJ23953.1"/>
    <property type="molecule type" value="Genomic_DNA"/>
</dbReference>
<dbReference type="SMART" id="SM00034">
    <property type="entry name" value="CLECT"/>
    <property type="match status" value="1"/>
</dbReference>
<dbReference type="Pfam" id="PF01471">
    <property type="entry name" value="PG_binding_1"/>
    <property type="match status" value="1"/>
</dbReference>
<dbReference type="InterPro" id="IPR036366">
    <property type="entry name" value="PGBDSf"/>
</dbReference>
<dbReference type="InterPro" id="IPR016187">
    <property type="entry name" value="CTDL_fold"/>
</dbReference>
<dbReference type="SUPFAM" id="SSF56436">
    <property type="entry name" value="C-type lectin-like"/>
    <property type="match status" value="1"/>
</dbReference>
<dbReference type="Pfam" id="PF00656">
    <property type="entry name" value="Peptidase_C14"/>
    <property type="match status" value="1"/>
</dbReference>
<accession>A0A9Q8Y7I3</accession>
<dbReference type="InterPro" id="IPR052039">
    <property type="entry name" value="Caspase-related_regulators"/>
</dbReference>
<dbReference type="InterPro" id="IPR036365">
    <property type="entry name" value="PGBD-like_sf"/>
</dbReference>
<proteinExistence type="predicted"/>
<name>A0A9Q8Y7I3_ENSAD</name>
<evidence type="ECO:0000313" key="5">
    <source>
        <dbReference type="Proteomes" id="UP001055460"/>
    </source>
</evidence>
<dbReference type="Pfam" id="PF00059">
    <property type="entry name" value="Lectin_C"/>
    <property type="match status" value="1"/>
</dbReference>
<feature type="domain" description="C-type lectin" evidence="2">
    <location>
        <begin position="502"/>
        <end position="611"/>
    </location>
</feature>
<dbReference type="AlphaFoldDB" id="A0A9Q8Y7I3"/>
<dbReference type="InterPro" id="IPR001304">
    <property type="entry name" value="C-type_lectin-like"/>
</dbReference>
<dbReference type="InterPro" id="IPR016186">
    <property type="entry name" value="C-type_lectin-like/link_sf"/>
</dbReference>
<dbReference type="SUPFAM" id="SSF47090">
    <property type="entry name" value="PGBD-like"/>
    <property type="match status" value="1"/>
</dbReference>
<evidence type="ECO:0000259" key="2">
    <source>
        <dbReference type="PROSITE" id="PS50041"/>
    </source>
</evidence>
<dbReference type="InterPro" id="IPR001309">
    <property type="entry name" value="Pept_C14_p20"/>
</dbReference>
<protein>
    <submittedName>
        <fullName evidence="4">Caspase family protein</fullName>
    </submittedName>
</protein>
<dbReference type="Gene3D" id="1.10.101.10">
    <property type="entry name" value="PGBD-like superfamily/PGBD"/>
    <property type="match status" value="1"/>
</dbReference>
<feature type="chain" id="PRO_5040226234" evidence="1">
    <location>
        <begin position="28"/>
        <end position="626"/>
    </location>
</feature>
<dbReference type="Gene3D" id="3.10.100.10">
    <property type="entry name" value="Mannose-Binding Protein A, subunit A"/>
    <property type="match status" value="1"/>
</dbReference>
<dbReference type="InterPro" id="IPR029030">
    <property type="entry name" value="Caspase-like_dom_sf"/>
</dbReference>
<dbReference type="GO" id="GO:0004197">
    <property type="term" value="F:cysteine-type endopeptidase activity"/>
    <property type="evidence" value="ECO:0007669"/>
    <property type="project" value="InterPro"/>
</dbReference>
<dbReference type="InterPro" id="IPR011600">
    <property type="entry name" value="Pept_C14_caspase"/>
</dbReference>
<gene>
    <name evidence="4" type="ORF">NE863_02885</name>
</gene>
<feature type="signal peptide" evidence="1">
    <location>
        <begin position="1"/>
        <end position="27"/>
    </location>
</feature>
<feature type="domain" description="Caspase family p20" evidence="3">
    <location>
        <begin position="31"/>
        <end position="160"/>
    </location>
</feature>
<reference evidence="4" key="1">
    <citation type="submission" date="2022-06" db="EMBL/GenBank/DDBJ databases">
        <title>Physiological and biochemical characterization and genomic elucidation of a strain of the genus Ensifer adhaerens M8 that combines arsenic oxidation and chromium reduction.</title>
        <authorList>
            <person name="Li X."/>
            <person name="Yu c."/>
        </authorList>
    </citation>
    <scope>NUCLEOTIDE SEQUENCE</scope>
    <source>
        <strain evidence="4">M8</strain>
    </source>
</reference>
<dbReference type="InterPro" id="IPR002477">
    <property type="entry name" value="Peptidoglycan-bd-like"/>
</dbReference>
<dbReference type="GO" id="GO:0006508">
    <property type="term" value="P:proteolysis"/>
    <property type="evidence" value="ECO:0007669"/>
    <property type="project" value="InterPro"/>
</dbReference>
<keyword evidence="1" id="KW-0732">Signal</keyword>
<dbReference type="SUPFAM" id="SSF52129">
    <property type="entry name" value="Caspase-like"/>
    <property type="match status" value="1"/>
</dbReference>
<evidence type="ECO:0000256" key="1">
    <source>
        <dbReference type="SAM" id="SignalP"/>
    </source>
</evidence>
<organism evidence="4 5">
    <name type="scientific">Ensifer adhaerens</name>
    <name type="common">Sinorhizobium morelense</name>
    <dbReference type="NCBI Taxonomy" id="106592"/>
    <lineage>
        <taxon>Bacteria</taxon>
        <taxon>Pseudomonadati</taxon>
        <taxon>Pseudomonadota</taxon>
        <taxon>Alphaproteobacteria</taxon>
        <taxon>Hyphomicrobiales</taxon>
        <taxon>Rhizobiaceae</taxon>
        <taxon>Sinorhizobium/Ensifer group</taxon>
        <taxon>Ensifer</taxon>
    </lineage>
</organism>
<evidence type="ECO:0000259" key="3">
    <source>
        <dbReference type="PROSITE" id="PS50208"/>
    </source>
</evidence>
<dbReference type="RefSeq" id="WP_162731934.1">
    <property type="nucleotide sequence ID" value="NZ_CAXURO020000001.1"/>
</dbReference>
<dbReference type="Proteomes" id="UP001055460">
    <property type="component" value="Chromosome"/>
</dbReference>
<dbReference type="PROSITE" id="PS50208">
    <property type="entry name" value="CASPASE_P20"/>
    <property type="match status" value="1"/>
</dbReference>
<dbReference type="PANTHER" id="PTHR22576">
    <property type="entry name" value="MUCOSA ASSOCIATED LYMPHOID TISSUE LYMPHOMA TRANSLOCATION PROTEIN 1/PARACASPASE"/>
    <property type="match status" value="1"/>
</dbReference>
<dbReference type="PROSITE" id="PS50041">
    <property type="entry name" value="C_TYPE_LECTIN_2"/>
    <property type="match status" value="1"/>
</dbReference>
<sequence length="626" mass="67699">MRWRANLTTWLLSAALMVLFTMGNAFAEGNGKRLALVVGMSNYVLAGTLPNASRDAEAFNTFLKDQGFETNLVLNADRRGLAGALSNFSRKIGPDDTALFYYAGHGMQLHGENFLVGTDAKLESEFDVPAETVALSEIIGAMEKRARISMVFLDACRNNPLAERLTREVEGATRGAATRGLAPIETQGGGTLVAFAAAPGQVAADGTDGHSPFTRALIANLSGAGLEVGTAFKRVVRDVRKETQGKQQPQILSSLSLEFYFGPETAAPQTTPAVQTPAVQTAMPQTAAVQPVQPALTVPAMDPEALEAEKDFKKALKIGTARIWHFFVEKHRTGEYADLGRQALAQIEPAAVRNQSHLPQSVEARLLPDKDKRRNVQVALASRGFAAGTADGVFGGQTREAIKKFQSTNQQPASGFITERTAEALGIKVNDRAEGLYSTPKARRYDVANLEGLETDQTVLRALTCLRHFETVYGVFEGHLYVAVRTGIILAVYARGIAGGCGAHLASISSQEENAFVASLFNADQTFFNTGYDPSGNVSYKMGPWIGLTQDPQGKEPRGGWRWDTGAPLTYTKWFQDMPNEGKKGDDIGMYYAHRNGRADTKSVYVDSWDDMGPTDGTGGLILEFE</sequence>